<feature type="transmembrane region" description="Helical" evidence="1">
    <location>
        <begin position="101"/>
        <end position="122"/>
    </location>
</feature>
<dbReference type="Proteomes" id="UP000001168">
    <property type="component" value="Chromosome"/>
</dbReference>
<evidence type="ECO:0000256" key="1">
    <source>
        <dbReference type="SAM" id="Phobius"/>
    </source>
</evidence>
<dbReference type="KEGG" id="bcl:ABC0225"/>
<evidence type="ECO:0008006" key="4">
    <source>
        <dbReference type="Google" id="ProtNLM"/>
    </source>
</evidence>
<feature type="transmembrane region" description="Helical" evidence="1">
    <location>
        <begin position="169"/>
        <end position="188"/>
    </location>
</feature>
<keyword evidence="1" id="KW-1133">Transmembrane helix</keyword>
<feature type="transmembrane region" description="Helical" evidence="1">
    <location>
        <begin position="39"/>
        <end position="58"/>
    </location>
</feature>
<proteinExistence type="predicted"/>
<feature type="transmembrane region" description="Helical" evidence="1">
    <location>
        <begin position="268"/>
        <end position="289"/>
    </location>
</feature>
<keyword evidence="3" id="KW-1185">Reference proteome</keyword>
<protein>
    <recommendedName>
        <fullName evidence="4">Copper resistance protein D domain-containing protein</fullName>
    </recommendedName>
</protein>
<keyword evidence="1" id="KW-0472">Membrane</keyword>
<evidence type="ECO:0000313" key="3">
    <source>
        <dbReference type="Proteomes" id="UP000001168"/>
    </source>
</evidence>
<reference evidence="2 3" key="1">
    <citation type="journal article" date="1994" name="J. Ferment. Bioeng.">
        <title>Molecular cloning and nucleotide sequence of the gene for an alkaline protease from the alkalophilic Bacillus sp. KSM-K16.</title>
        <authorList>
            <person name="Hakamada Y."/>
            <person name="Kobayashi T."/>
            <person name="Hitomi J."/>
            <person name="Kawai S."/>
            <person name="Ito S."/>
        </authorList>
    </citation>
    <scope>NUCLEOTIDE SEQUENCE [LARGE SCALE GENOMIC DNA]</scope>
    <source>
        <strain evidence="2 3">KSM-K16</strain>
    </source>
</reference>
<sequence>MIGLPVLASLPFIEAAYDFYNQYSQSILGAIINTLLSQGEGRVLMLVVLLTAFMFILLTRSRDAKTDQRVLFFTGLVLVFIVQLLHPALEYGSWLGYVLSSLHALGLSLLTGMFASLAFFNRKNAQVKIDNRKTLVVVLVASFLVMVVAEVGLVLLLAPDYITSMMTYYGHWLVVSNLLHLPLGFFVLKHGVEWVMKKTDQGWTCESFLTQGFFAGTLLLIQAIMVVYLPPQNVLRTLESEPMSPVTLWAVDGNLATYQVIGISEGPIRFVVVYLTILFFLAALVIAVFSRKAIWTALISSAVAVVIYGGTLTLFEAGDILVDDTVFPTVTEAVKASYKEDAEIEVLLEEEDESALYLVYAIDDQDLGIEKLDIVSEGFKRVPLSGVVIDNGMTNLQEQAMETRKLDNGNWLDPEMDYAYVSFGTVKRTENAESVQIHFEDKYVSVPVNENRVFFHIETTNKNWPERHLTYLLNANGKKVAEYQYESMTGGFHH</sequence>
<feature type="transmembrane region" description="Helical" evidence="1">
    <location>
        <begin position="134"/>
        <end position="157"/>
    </location>
</feature>
<name>Q5WLI7_SHOC1</name>
<dbReference type="eggNOG" id="COG1276">
    <property type="taxonomic scope" value="Bacteria"/>
</dbReference>
<dbReference type="AlphaFoldDB" id="Q5WLI7"/>
<reference evidence="2 3" key="3">
    <citation type="journal article" date="1997" name="Protein Eng.">
        <title>High-resolution crystal structure of M-protease: phylogeny aided analysis of the high-alkaline adaptation mechanism.</title>
        <authorList>
            <person name="Shirai T."/>
            <person name="Suzuki A."/>
            <person name="Yamane T."/>
            <person name="Ashida T."/>
            <person name="Kobayashi T."/>
            <person name="Ito S."/>
        </authorList>
    </citation>
    <scope>NUCLEOTIDE SEQUENCE [LARGE SCALE GENOMIC DNA]</scope>
    <source>
        <strain evidence="2 3">KSM-K16</strain>
    </source>
</reference>
<accession>Q5WLI7</accession>
<feature type="transmembrane region" description="Helical" evidence="1">
    <location>
        <begin position="208"/>
        <end position="229"/>
    </location>
</feature>
<reference evidence="3" key="4">
    <citation type="submission" date="2003-10" db="EMBL/GenBank/DDBJ databases">
        <title>The complete genome sequence of the alkaliphilic Bacillus clausii KSM-K16.</title>
        <authorList>
            <person name="Takaki Y."/>
            <person name="Kageyama Y."/>
            <person name="Shimamura S."/>
            <person name="Suzuki H."/>
            <person name="Nishi S."/>
            <person name="Hatada Y."/>
            <person name="Kawai S."/>
            <person name="Ito S."/>
            <person name="Horikoshi K."/>
        </authorList>
    </citation>
    <scope>NUCLEOTIDE SEQUENCE [LARGE SCALE GENOMIC DNA]</scope>
    <source>
        <strain evidence="3">KSM-K16</strain>
    </source>
</reference>
<gene>
    <name evidence="2" type="ordered locus">ABC0225</name>
</gene>
<dbReference type="STRING" id="66692.ABC0225"/>
<reference evidence="2 3" key="5">
    <citation type="journal article" date="2007" name="Extremophiles">
        <title>Intragenomic diversity of the V1 regions of 16S rRNA genes in high-alkaline protease-producing Bacillus clausii spp.</title>
        <authorList>
            <person name="Kageyama Y."/>
            <person name="Takaki Y."/>
            <person name="Shimamura S."/>
            <person name="Nishi S."/>
            <person name="Nogi Y."/>
            <person name="Uchimura K."/>
            <person name="Kobayashi T."/>
            <person name="Hitomi J."/>
            <person name="Ozaki K."/>
            <person name="Kawai S."/>
            <person name="Ito S."/>
            <person name="Horikoshi K."/>
        </authorList>
    </citation>
    <scope>NUCLEOTIDE SEQUENCE [LARGE SCALE GENOMIC DNA]</scope>
    <source>
        <strain evidence="2 3">KSM-K16</strain>
    </source>
</reference>
<dbReference type="EMBL" id="AP006627">
    <property type="protein sequence ID" value="BAD62768.1"/>
    <property type="molecule type" value="Genomic_DNA"/>
</dbReference>
<feature type="transmembrane region" description="Helical" evidence="1">
    <location>
        <begin position="294"/>
        <end position="315"/>
    </location>
</feature>
<keyword evidence="1" id="KW-0812">Transmembrane</keyword>
<evidence type="ECO:0000313" key="2">
    <source>
        <dbReference type="EMBL" id="BAD62768.1"/>
    </source>
</evidence>
<feature type="transmembrane region" description="Helical" evidence="1">
    <location>
        <begin position="70"/>
        <end position="89"/>
    </location>
</feature>
<dbReference type="HOGENOM" id="CLU_037500_0_0_9"/>
<organism evidence="2 3">
    <name type="scientific">Shouchella clausii (strain KSM-K16)</name>
    <name type="common">Alkalihalobacillus clausii</name>
    <dbReference type="NCBI Taxonomy" id="66692"/>
    <lineage>
        <taxon>Bacteria</taxon>
        <taxon>Bacillati</taxon>
        <taxon>Bacillota</taxon>
        <taxon>Bacilli</taxon>
        <taxon>Bacillales</taxon>
        <taxon>Bacillaceae</taxon>
        <taxon>Shouchella</taxon>
    </lineage>
</organism>
<reference evidence="2 3" key="2">
    <citation type="journal article" date="1995" name="Appl. Microbiol. Biotechnol.">
        <title>Purification and properties of an alkaline protease from alkalophilic Bacillus sp. KSM-K16.</title>
        <authorList>
            <person name="Kobayashi T."/>
            <person name="Hakamada Y."/>
            <person name="Adachi S."/>
            <person name="Hitomi J."/>
            <person name="Yoshimatsu T."/>
            <person name="Koike K."/>
            <person name="Kawai S."/>
            <person name="Ito S."/>
        </authorList>
    </citation>
    <scope>NUCLEOTIDE SEQUENCE [LARGE SCALE GENOMIC DNA]</scope>
    <source>
        <strain evidence="2 3">KSM-K16</strain>
    </source>
</reference>